<dbReference type="PANTHER" id="PTHR24220:SF689">
    <property type="entry name" value="LIPOPROTEIN-RELEASING SYSTEM ATP-BINDING PROTEIN LOLD"/>
    <property type="match status" value="1"/>
</dbReference>
<dbReference type="InterPro" id="IPR015854">
    <property type="entry name" value="ABC_transpr_LolD-like"/>
</dbReference>
<dbReference type="STRING" id="1003195.SCATT_44540"/>
<name>F8JTQ8_STREN</name>
<dbReference type="Pfam" id="PF00005">
    <property type="entry name" value="ABC_tran"/>
    <property type="match status" value="1"/>
</dbReference>
<gene>
    <name evidence="5" type="ordered locus">SCATT_44540</name>
</gene>
<dbReference type="PATRIC" id="fig|1003195.11.peg.5902"/>
<dbReference type="InterPro" id="IPR003593">
    <property type="entry name" value="AAA+_ATPase"/>
</dbReference>
<reference evidence="6" key="1">
    <citation type="submission" date="2011-12" db="EMBL/GenBank/DDBJ databases">
        <title>Complete genome sequence of Streptomyces cattleya strain DSM 46488.</title>
        <authorList>
            <person name="Ou H.-Y."/>
            <person name="Li P."/>
            <person name="Zhao C."/>
            <person name="O'Hagan D."/>
            <person name="Deng Z."/>
        </authorList>
    </citation>
    <scope>NUCLEOTIDE SEQUENCE [LARGE SCALE GENOMIC DNA]</scope>
    <source>
        <strain evidence="6">ATCC 35852 / DSM 46488 / JCM 4925 / NBRC 14057 / NRRL 8057</strain>
    </source>
</reference>
<comment type="similarity">
    <text evidence="1">Belongs to the ABC transporter superfamily.</text>
</comment>
<dbReference type="KEGG" id="sct:SCAT_4460"/>
<keyword evidence="6" id="KW-1185">Reference proteome</keyword>
<dbReference type="SMART" id="SM00382">
    <property type="entry name" value="AAA"/>
    <property type="match status" value="1"/>
</dbReference>
<accession>F8JTQ8</accession>
<dbReference type="GO" id="GO:0016887">
    <property type="term" value="F:ATP hydrolysis activity"/>
    <property type="evidence" value="ECO:0007669"/>
    <property type="project" value="InterPro"/>
</dbReference>
<dbReference type="OrthoDB" id="9802264at2"/>
<evidence type="ECO:0000256" key="3">
    <source>
        <dbReference type="ARBA" id="ARBA00022840"/>
    </source>
</evidence>
<dbReference type="RefSeq" id="WP_014145171.1">
    <property type="nucleotide sequence ID" value="NC_016111.1"/>
</dbReference>
<dbReference type="GO" id="GO:0005886">
    <property type="term" value="C:plasma membrane"/>
    <property type="evidence" value="ECO:0007669"/>
    <property type="project" value="TreeGrafter"/>
</dbReference>
<dbReference type="AlphaFoldDB" id="F8JTQ8"/>
<dbReference type="Proteomes" id="UP000007842">
    <property type="component" value="Chromosome"/>
</dbReference>
<feature type="domain" description="ABC transporter" evidence="4">
    <location>
        <begin position="10"/>
        <end position="242"/>
    </location>
</feature>
<dbReference type="PANTHER" id="PTHR24220">
    <property type="entry name" value="IMPORT ATP-BINDING PROTEIN"/>
    <property type="match status" value="1"/>
</dbReference>
<sequence>MTAPPGNHLLWARGLRCSHQGSPALLGATVGVPPGEILAVLGPRGAGKSTLLACLSGQLRPEAGEVWFDGTPLHSRSRGARERLRRDRFGWVGPVPGLVPELTARENAALPLLLRGASYRTARRAADEWLERLDVAPLARRRPADLLQSQRQRVAVARALVTVPDVLFADEPTAPLHRPDQAHVLRALTTAARTHRITVVLATHDPEAARYADRTVPILDGLLDAGPAGPAQEGTAPCVTSA</sequence>
<evidence type="ECO:0000313" key="5">
    <source>
        <dbReference type="EMBL" id="AEW96825.1"/>
    </source>
</evidence>
<dbReference type="eggNOG" id="COG1136">
    <property type="taxonomic scope" value="Bacteria"/>
</dbReference>
<protein>
    <submittedName>
        <fullName evidence="5">ABC transporter related protein</fullName>
    </submittedName>
</protein>
<dbReference type="InterPro" id="IPR027417">
    <property type="entry name" value="P-loop_NTPase"/>
</dbReference>
<dbReference type="SUPFAM" id="SSF52540">
    <property type="entry name" value="P-loop containing nucleoside triphosphate hydrolases"/>
    <property type="match status" value="1"/>
</dbReference>
<evidence type="ECO:0000256" key="1">
    <source>
        <dbReference type="ARBA" id="ARBA00005417"/>
    </source>
</evidence>
<accession>G8WXJ5</accession>
<dbReference type="EMBL" id="CP003219">
    <property type="protein sequence ID" value="AEW96825.1"/>
    <property type="molecule type" value="Genomic_DNA"/>
</dbReference>
<dbReference type="KEGG" id="scy:SCATT_44540"/>
<evidence type="ECO:0000313" key="6">
    <source>
        <dbReference type="Proteomes" id="UP000007842"/>
    </source>
</evidence>
<keyword evidence="2" id="KW-0547">Nucleotide-binding</keyword>
<proteinExistence type="inferred from homology"/>
<dbReference type="Gene3D" id="3.40.50.300">
    <property type="entry name" value="P-loop containing nucleotide triphosphate hydrolases"/>
    <property type="match status" value="1"/>
</dbReference>
<evidence type="ECO:0000259" key="4">
    <source>
        <dbReference type="PROSITE" id="PS50893"/>
    </source>
</evidence>
<dbReference type="HOGENOM" id="CLU_000604_1_22_11"/>
<dbReference type="GO" id="GO:0005524">
    <property type="term" value="F:ATP binding"/>
    <property type="evidence" value="ECO:0007669"/>
    <property type="project" value="UniProtKB-KW"/>
</dbReference>
<dbReference type="GO" id="GO:0022857">
    <property type="term" value="F:transmembrane transporter activity"/>
    <property type="evidence" value="ECO:0007669"/>
    <property type="project" value="TreeGrafter"/>
</dbReference>
<evidence type="ECO:0000256" key="2">
    <source>
        <dbReference type="ARBA" id="ARBA00022741"/>
    </source>
</evidence>
<dbReference type="PROSITE" id="PS50893">
    <property type="entry name" value="ABC_TRANSPORTER_2"/>
    <property type="match status" value="1"/>
</dbReference>
<organism evidence="5 6">
    <name type="scientific">Streptantibioticus cattleyicolor (strain ATCC 35852 / DSM 46488 / JCM 4925 / NBRC 14057 / NRRL 8057)</name>
    <name type="common">Streptomyces cattleya</name>
    <dbReference type="NCBI Taxonomy" id="1003195"/>
    <lineage>
        <taxon>Bacteria</taxon>
        <taxon>Bacillati</taxon>
        <taxon>Actinomycetota</taxon>
        <taxon>Actinomycetes</taxon>
        <taxon>Kitasatosporales</taxon>
        <taxon>Streptomycetaceae</taxon>
        <taxon>Streptantibioticus</taxon>
    </lineage>
</organism>
<dbReference type="InterPro" id="IPR003439">
    <property type="entry name" value="ABC_transporter-like_ATP-bd"/>
</dbReference>
<keyword evidence="3" id="KW-0067">ATP-binding</keyword>